<comment type="caution">
    <text evidence="3">The sequence shown here is derived from an EMBL/GenBank/DDBJ whole genome shotgun (WGS) entry which is preliminary data.</text>
</comment>
<feature type="region of interest" description="Disordered" evidence="2">
    <location>
        <begin position="403"/>
        <end position="442"/>
    </location>
</feature>
<feature type="compositionally biased region" description="Polar residues" evidence="2">
    <location>
        <begin position="405"/>
        <end position="442"/>
    </location>
</feature>
<feature type="region of interest" description="Disordered" evidence="2">
    <location>
        <begin position="69"/>
        <end position="89"/>
    </location>
</feature>
<reference evidence="3" key="1">
    <citation type="submission" date="2019-04" db="EMBL/GenBank/DDBJ databases">
        <title>Sequencing of skin fungus with MAO and IRED activity.</title>
        <authorList>
            <person name="Marsaioli A.J."/>
            <person name="Bonatto J.M.C."/>
            <person name="Reis Junior O."/>
        </authorList>
    </citation>
    <scope>NUCLEOTIDE SEQUENCE</scope>
    <source>
        <strain evidence="3">28M1</strain>
    </source>
</reference>
<evidence type="ECO:0000313" key="4">
    <source>
        <dbReference type="Proteomes" id="UP000758155"/>
    </source>
</evidence>
<dbReference type="Proteomes" id="UP000758155">
    <property type="component" value="Unassembled WGS sequence"/>
</dbReference>
<evidence type="ECO:0000256" key="2">
    <source>
        <dbReference type="SAM" id="MobiDB-lite"/>
    </source>
</evidence>
<feature type="compositionally biased region" description="Polar residues" evidence="2">
    <location>
        <begin position="312"/>
        <end position="325"/>
    </location>
</feature>
<keyword evidence="4" id="KW-1185">Reference proteome</keyword>
<feature type="compositionally biased region" description="Low complexity" evidence="2">
    <location>
        <begin position="69"/>
        <end position="81"/>
    </location>
</feature>
<keyword evidence="1" id="KW-0175">Coiled coil</keyword>
<evidence type="ECO:0000256" key="1">
    <source>
        <dbReference type="SAM" id="Coils"/>
    </source>
</evidence>
<dbReference type="AlphaFoldDB" id="A0A9P5BV99"/>
<evidence type="ECO:0000313" key="3">
    <source>
        <dbReference type="EMBL" id="KAF3030359.1"/>
    </source>
</evidence>
<protein>
    <submittedName>
        <fullName evidence="3">Uncharacterized protein</fullName>
    </submittedName>
</protein>
<name>A0A9P5BV99_9PLEO</name>
<proteinExistence type="predicted"/>
<sequence length="442" mass="49779">MSTQNTRDATVALTDSNSWTAWYRQFKIKCEALSIWKLADSSSSIEPKQRPTLPLPPLIADYESIASSTPLTSTASSSRTRGNTQPTRRDEFIVATLPTRVSDLTPQGQEEYKDDREDYKIQLEAYKLQEKEYQEEHTRYGQLISHILGTVSPHLHLSCCESGKTVREWVVLLQETVGVDAQEERTHARERYHAALKPMRASSQWETWLMEYDQAATRAEALQVGEVRDIDDVTTDFLGAVSKVAPTWVATFSGPGYDRTTNNRKKMMKLFRDYMSLSYPIKGKQKSAFAAGEASYLAGGAPDQDISRDASDVSQRAPSAQSQGNPGKPRQKRKFDGHQETRSKQFPKRNTAAAGDDCSACGQRHNLSDCYYAYPEKAPEWFKPNRTIARLVEYKTNNDDELQRAMNNCSPSGTIARQTSSSRSNKSTPKIKMSQTPDLQME</sequence>
<accession>A0A9P5BV99</accession>
<feature type="compositionally biased region" description="Basic and acidic residues" evidence="2">
    <location>
        <begin position="334"/>
        <end position="343"/>
    </location>
</feature>
<feature type="region of interest" description="Disordered" evidence="2">
    <location>
        <begin position="300"/>
        <end position="358"/>
    </location>
</feature>
<gene>
    <name evidence="3" type="ORF">E8E12_000923</name>
</gene>
<feature type="coiled-coil region" evidence="1">
    <location>
        <begin position="109"/>
        <end position="136"/>
    </location>
</feature>
<dbReference type="OrthoDB" id="3711801at2759"/>
<dbReference type="EMBL" id="SWKV01000206">
    <property type="protein sequence ID" value="KAF3030359.1"/>
    <property type="molecule type" value="Genomic_DNA"/>
</dbReference>
<organism evidence="3 4">
    <name type="scientific">Didymella heteroderae</name>
    <dbReference type="NCBI Taxonomy" id="1769908"/>
    <lineage>
        <taxon>Eukaryota</taxon>
        <taxon>Fungi</taxon>
        <taxon>Dikarya</taxon>
        <taxon>Ascomycota</taxon>
        <taxon>Pezizomycotina</taxon>
        <taxon>Dothideomycetes</taxon>
        <taxon>Pleosporomycetidae</taxon>
        <taxon>Pleosporales</taxon>
        <taxon>Pleosporineae</taxon>
        <taxon>Didymellaceae</taxon>
        <taxon>Didymella</taxon>
    </lineage>
</organism>